<organism evidence="2 3">
    <name type="scientific">Mesobacillus selenatarsenatis (strain DSM 18680 / JCM 14380 / FERM P-15431 / SF-1)</name>
    <dbReference type="NCBI Taxonomy" id="1321606"/>
    <lineage>
        <taxon>Bacteria</taxon>
        <taxon>Bacillati</taxon>
        <taxon>Bacillota</taxon>
        <taxon>Bacilli</taxon>
        <taxon>Bacillales</taxon>
        <taxon>Bacillaceae</taxon>
        <taxon>Mesobacillus</taxon>
    </lineage>
</organism>
<evidence type="ECO:0000259" key="1">
    <source>
        <dbReference type="SMART" id="SM00382"/>
    </source>
</evidence>
<dbReference type="Pfam" id="PF07726">
    <property type="entry name" value="AAA_3"/>
    <property type="match status" value="1"/>
</dbReference>
<dbReference type="InterPro" id="IPR050764">
    <property type="entry name" value="CbbQ/NirQ/NorQ/GpvN"/>
</dbReference>
<dbReference type="InterPro" id="IPR041628">
    <property type="entry name" value="ChlI/MoxR_AAA_lid"/>
</dbReference>
<gene>
    <name evidence="2" type="ORF">SAMD00020551_1910</name>
</gene>
<name>A0A0A8X3B8_MESS1</name>
<dbReference type="InterPro" id="IPR003593">
    <property type="entry name" value="AAA+_ATPase"/>
</dbReference>
<dbReference type="RefSeq" id="WP_041965585.1">
    <property type="nucleotide sequence ID" value="NZ_BASE01000041.1"/>
</dbReference>
<reference evidence="2 3" key="1">
    <citation type="submission" date="2013-06" db="EMBL/GenBank/DDBJ databases">
        <title>Whole genome shotgun sequence of Bacillus selenatarsenatis SF-1.</title>
        <authorList>
            <person name="Kuroda M."/>
            <person name="Sei K."/>
            <person name="Yamashita M."/>
            <person name="Ike M."/>
        </authorList>
    </citation>
    <scope>NUCLEOTIDE SEQUENCE [LARGE SCALE GENOMIC DNA]</scope>
    <source>
        <strain evidence="2 3">SF-1</strain>
    </source>
</reference>
<sequence length="314" mass="35036">MELVNKLEQLKIEISKNVVGREHEVEMMVIALLNNGHILMESVPGTGKTLLAKTFARGISGLFSRIQFTPDVLPSDITGIQFFNPKLQEFELKPGPIVTNILLADEINRATPRTQSSLLEAMEENQVTIDGHTISLKSPFLVIATQNPVESQQGTFQLPVAQMDRFFIKLSLGYPEVNEEREMIKKHRFGTATTEVNSVISEEDINSIKEELKNVKLTEVVEEYLLQITRKTRNHPSIELGISPRGTLALVKAAQGRALIKGRSYVVPNDVKEMAPFVLGHRIYLSAEASLTMTPEKVVEDLLESIPLPVEVEV</sequence>
<dbReference type="Gene3D" id="3.40.50.300">
    <property type="entry name" value="P-loop containing nucleotide triphosphate hydrolases"/>
    <property type="match status" value="1"/>
</dbReference>
<dbReference type="EMBL" id="BASE01000041">
    <property type="protein sequence ID" value="GAM13764.1"/>
    <property type="molecule type" value="Genomic_DNA"/>
</dbReference>
<accession>A0A0A8X3B8</accession>
<dbReference type="PIRSF" id="PIRSF002849">
    <property type="entry name" value="AAA_ATPase_chaperone_MoxR_prd"/>
    <property type="match status" value="1"/>
</dbReference>
<dbReference type="Proteomes" id="UP000031014">
    <property type="component" value="Unassembled WGS sequence"/>
</dbReference>
<dbReference type="InterPro" id="IPR011703">
    <property type="entry name" value="ATPase_AAA-3"/>
</dbReference>
<dbReference type="SMART" id="SM00382">
    <property type="entry name" value="AAA"/>
    <property type="match status" value="1"/>
</dbReference>
<dbReference type="Pfam" id="PF17863">
    <property type="entry name" value="AAA_lid_2"/>
    <property type="match status" value="1"/>
</dbReference>
<dbReference type="PANTHER" id="PTHR42759:SF5">
    <property type="entry name" value="METHANOL DEHYDROGENASE REGULATOR"/>
    <property type="match status" value="1"/>
</dbReference>
<feature type="domain" description="AAA+ ATPase" evidence="1">
    <location>
        <begin position="34"/>
        <end position="176"/>
    </location>
</feature>
<dbReference type="AlphaFoldDB" id="A0A0A8X3B8"/>
<dbReference type="GO" id="GO:0005524">
    <property type="term" value="F:ATP binding"/>
    <property type="evidence" value="ECO:0007669"/>
    <property type="project" value="InterPro"/>
</dbReference>
<keyword evidence="3" id="KW-1185">Reference proteome</keyword>
<dbReference type="SUPFAM" id="SSF52540">
    <property type="entry name" value="P-loop containing nucleoside triphosphate hydrolases"/>
    <property type="match status" value="1"/>
</dbReference>
<dbReference type="STRING" id="1321606.SAMD00020551_1910"/>
<comment type="caution">
    <text evidence="2">The sequence shown here is derived from an EMBL/GenBank/DDBJ whole genome shotgun (WGS) entry which is preliminary data.</text>
</comment>
<evidence type="ECO:0000313" key="2">
    <source>
        <dbReference type="EMBL" id="GAM13764.1"/>
    </source>
</evidence>
<evidence type="ECO:0000313" key="3">
    <source>
        <dbReference type="Proteomes" id="UP000031014"/>
    </source>
</evidence>
<protein>
    <submittedName>
        <fullName evidence="2">MoxR-like ATPases</fullName>
    </submittedName>
</protein>
<dbReference type="OrthoDB" id="9808397at2"/>
<dbReference type="InterPro" id="IPR027417">
    <property type="entry name" value="P-loop_NTPase"/>
</dbReference>
<dbReference type="Gene3D" id="1.10.8.80">
    <property type="entry name" value="Magnesium chelatase subunit I, C-Terminal domain"/>
    <property type="match status" value="1"/>
</dbReference>
<dbReference type="GO" id="GO:0016887">
    <property type="term" value="F:ATP hydrolysis activity"/>
    <property type="evidence" value="ECO:0007669"/>
    <property type="project" value="InterPro"/>
</dbReference>
<dbReference type="PANTHER" id="PTHR42759">
    <property type="entry name" value="MOXR FAMILY PROTEIN"/>
    <property type="match status" value="1"/>
</dbReference>
<proteinExistence type="predicted"/>